<accession>A0A7J7N4N6</accession>
<gene>
    <name evidence="1" type="ORF">GIB67_008222</name>
</gene>
<protein>
    <submittedName>
        <fullName evidence="1">Uncharacterized protein</fullName>
    </submittedName>
</protein>
<sequence length="142" mass="16242">MKSKFSSKSGGPIHYHKPSTIWKGIPTGAALLKPHIGWLIGNGTQFDFWRDTWTTDISIMEYIDLPRHLWKNCTSKLSNFINPQGWYVPNDIRILLLALGIDIQQIQCNPNAQDAMIWKPDLQGAFTTKNAFDAFHRREDTA</sequence>
<dbReference type="OrthoDB" id="1748554at2759"/>
<name>A0A7J7N4N6_9MAGN</name>
<evidence type="ECO:0000313" key="2">
    <source>
        <dbReference type="Proteomes" id="UP000541444"/>
    </source>
</evidence>
<evidence type="ECO:0000313" key="1">
    <source>
        <dbReference type="EMBL" id="KAF6162093.1"/>
    </source>
</evidence>
<comment type="caution">
    <text evidence="1">The sequence shown here is derived from an EMBL/GenBank/DDBJ whole genome shotgun (WGS) entry which is preliminary data.</text>
</comment>
<dbReference type="Proteomes" id="UP000541444">
    <property type="component" value="Unassembled WGS sequence"/>
</dbReference>
<dbReference type="AlphaFoldDB" id="A0A7J7N4N6"/>
<keyword evidence="2" id="KW-1185">Reference proteome</keyword>
<organism evidence="1 2">
    <name type="scientific">Kingdonia uniflora</name>
    <dbReference type="NCBI Taxonomy" id="39325"/>
    <lineage>
        <taxon>Eukaryota</taxon>
        <taxon>Viridiplantae</taxon>
        <taxon>Streptophyta</taxon>
        <taxon>Embryophyta</taxon>
        <taxon>Tracheophyta</taxon>
        <taxon>Spermatophyta</taxon>
        <taxon>Magnoliopsida</taxon>
        <taxon>Ranunculales</taxon>
        <taxon>Circaeasteraceae</taxon>
        <taxon>Kingdonia</taxon>
    </lineage>
</organism>
<proteinExistence type="predicted"/>
<reference evidence="1 2" key="1">
    <citation type="journal article" date="2020" name="IScience">
        <title>Genome Sequencing of the Endangered Kingdonia uniflora (Circaeasteraceae, Ranunculales) Reveals Potential Mechanisms of Evolutionary Specialization.</title>
        <authorList>
            <person name="Sun Y."/>
            <person name="Deng T."/>
            <person name="Zhang A."/>
            <person name="Moore M.J."/>
            <person name="Landis J.B."/>
            <person name="Lin N."/>
            <person name="Zhang H."/>
            <person name="Zhang X."/>
            <person name="Huang J."/>
            <person name="Zhang X."/>
            <person name="Sun H."/>
            <person name="Wang H."/>
        </authorList>
    </citation>
    <scope>NUCLEOTIDE SEQUENCE [LARGE SCALE GENOMIC DNA]</scope>
    <source>
        <strain evidence="1">TB1705</strain>
        <tissue evidence="1">Leaf</tissue>
    </source>
</reference>
<dbReference type="EMBL" id="JACGCM010001055">
    <property type="protein sequence ID" value="KAF6162093.1"/>
    <property type="molecule type" value="Genomic_DNA"/>
</dbReference>